<gene>
    <name evidence="1" type="ORF">T265_11943</name>
</gene>
<reference evidence="1 2" key="1">
    <citation type="submission" date="2013-11" db="EMBL/GenBank/DDBJ databases">
        <title>Opisthorchis viverrini - life in the bile duct.</title>
        <authorList>
            <person name="Young N.D."/>
            <person name="Nagarajan N."/>
            <person name="Lin S.J."/>
            <person name="Korhonen P.K."/>
            <person name="Jex A.R."/>
            <person name="Hall R.S."/>
            <person name="Safavi-Hemami H."/>
            <person name="Kaewkong W."/>
            <person name="Bertrand D."/>
            <person name="Gao S."/>
            <person name="Seet Q."/>
            <person name="Wongkham S."/>
            <person name="Teh B.T."/>
            <person name="Wongkham C."/>
            <person name="Intapan P.M."/>
            <person name="Maleewong W."/>
            <person name="Yang X."/>
            <person name="Hu M."/>
            <person name="Wang Z."/>
            <person name="Hofmann A."/>
            <person name="Sternberg P.W."/>
            <person name="Tan P."/>
            <person name="Wang J."/>
            <person name="Gasser R.B."/>
        </authorList>
    </citation>
    <scope>NUCLEOTIDE SEQUENCE [LARGE SCALE GENOMIC DNA]</scope>
</reference>
<organism evidence="1 2">
    <name type="scientific">Opisthorchis viverrini</name>
    <name type="common">Southeast Asian liver fluke</name>
    <dbReference type="NCBI Taxonomy" id="6198"/>
    <lineage>
        <taxon>Eukaryota</taxon>
        <taxon>Metazoa</taxon>
        <taxon>Spiralia</taxon>
        <taxon>Lophotrochozoa</taxon>
        <taxon>Platyhelminthes</taxon>
        <taxon>Trematoda</taxon>
        <taxon>Digenea</taxon>
        <taxon>Opisthorchiida</taxon>
        <taxon>Opisthorchiata</taxon>
        <taxon>Opisthorchiidae</taxon>
        <taxon>Opisthorchis</taxon>
    </lineage>
</organism>
<dbReference type="EMBL" id="KL597291">
    <property type="protein sequence ID" value="KER19205.1"/>
    <property type="molecule type" value="Genomic_DNA"/>
</dbReference>
<dbReference type="AlphaFoldDB" id="A0A074Z7M2"/>
<proteinExistence type="predicted"/>
<evidence type="ECO:0000313" key="1">
    <source>
        <dbReference type="EMBL" id="KER19205.1"/>
    </source>
</evidence>
<keyword evidence="2" id="KW-1185">Reference proteome</keyword>
<sequence>MDTRRPKEYPTSWSEDLASALYFSSNSRNSNDFNRLKTLSKNSEASFLVETTKYLERPATLVRLKETKILTTGVNVPPLIDFFVSVL</sequence>
<dbReference type="GeneID" id="20326111"/>
<dbReference type="KEGG" id="ovi:T265_11943"/>
<dbReference type="Proteomes" id="UP000054324">
    <property type="component" value="Unassembled WGS sequence"/>
</dbReference>
<protein>
    <submittedName>
        <fullName evidence="1">Uncharacterized protein</fullName>
    </submittedName>
</protein>
<name>A0A074Z7M2_OPIVI</name>
<dbReference type="RefSeq" id="XP_009177052.1">
    <property type="nucleotide sequence ID" value="XM_009178788.1"/>
</dbReference>
<accession>A0A074Z7M2</accession>
<evidence type="ECO:0000313" key="2">
    <source>
        <dbReference type="Proteomes" id="UP000054324"/>
    </source>
</evidence>
<dbReference type="CTD" id="20326111"/>